<dbReference type="AlphaFoldDB" id="A0A833JBU2"/>
<evidence type="ECO:0000313" key="3">
    <source>
        <dbReference type="Proteomes" id="UP000469949"/>
    </source>
</evidence>
<dbReference type="EMBL" id="WEKV01000003">
    <property type="protein sequence ID" value="KAB7787423.1"/>
    <property type="molecule type" value="Genomic_DNA"/>
</dbReference>
<protein>
    <submittedName>
        <fullName evidence="2">Uncharacterized protein</fullName>
    </submittedName>
</protein>
<reference evidence="2 3" key="1">
    <citation type="submission" date="2019-10" db="EMBL/GenBank/DDBJ databases">
        <title>Draft Genome Sequence of the Caffeine Degrading Methylotroph Methylorubrum populi PINKEL.</title>
        <authorList>
            <person name="Dawson S.C."/>
            <person name="Zhang X."/>
            <person name="Wright M.E."/>
            <person name="Sharma G."/>
            <person name="Langner J.T."/>
            <person name="Ditty J.L."/>
            <person name="Subuyuj G.A."/>
        </authorList>
    </citation>
    <scope>NUCLEOTIDE SEQUENCE [LARGE SCALE GENOMIC DNA]</scope>
    <source>
        <strain evidence="2 3">Pinkel</strain>
    </source>
</reference>
<name>A0A833JBU2_9HYPH</name>
<accession>A0A833JBU2</accession>
<feature type="region of interest" description="Disordered" evidence="1">
    <location>
        <begin position="1"/>
        <end position="41"/>
    </location>
</feature>
<sequence length="41" mass="4121">MSAAHPVTLAKAHPHPAAPPGQGLERASMGRAVTGGSFEAR</sequence>
<dbReference type="Proteomes" id="UP000469949">
    <property type="component" value="Unassembled WGS sequence"/>
</dbReference>
<comment type="caution">
    <text evidence="2">The sequence shown here is derived from an EMBL/GenBank/DDBJ whole genome shotgun (WGS) entry which is preliminary data.</text>
</comment>
<organism evidence="2 3">
    <name type="scientific">Methylorubrum populi</name>
    <dbReference type="NCBI Taxonomy" id="223967"/>
    <lineage>
        <taxon>Bacteria</taxon>
        <taxon>Pseudomonadati</taxon>
        <taxon>Pseudomonadota</taxon>
        <taxon>Alphaproteobacteria</taxon>
        <taxon>Hyphomicrobiales</taxon>
        <taxon>Methylobacteriaceae</taxon>
        <taxon>Methylorubrum</taxon>
    </lineage>
</organism>
<evidence type="ECO:0000313" key="2">
    <source>
        <dbReference type="EMBL" id="KAB7787423.1"/>
    </source>
</evidence>
<proteinExistence type="predicted"/>
<evidence type="ECO:0000256" key="1">
    <source>
        <dbReference type="SAM" id="MobiDB-lite"/>
    </source>
</evidence>
<gene>
    <name evidence="2" type="ORF">F8B43_0357</name>
</gene>